<dbReference type="RefSeq" id="WP_284031302.1">
    <property type="nucleotide sequence ID" value="NZ_CP126154.1"/>
</dbReference>
<dbReference type="AlphaFoldDB" id="A0ABD5WJL5"/>
<comment type="caution">
    <text evidence="2">The sequence shown here is derived from an EMBL/GenBank/DDBJ whole genome shotgun (WGS) entry which is preliminary data.</text>
</comment>
<dbReference type="EMBL" id="JBHTAH010000013">
    <property type="protein sequence ID" value="MFC7070703.1"/>
    <property type="molecule type" value="Genomic_DNA"/>
</dbReference>
<keyword evidence="1" id="KW-0472">Membrane</keyword>
<feature type="transmembrane region" description="Helical" evidence="1">
    <location>
        <begin position="56"/>
        <end position="80"/>
    </location>
</feature>
<keyword evidence="3" id="KW-1185">Reference proteome</keyword>
<dbReference type="GeneID" id="81126180"/>
<protein>
    <submittedName>
        <fullName evidence="2">DUF3054 domain-containing protein</fullName>
    </submittedName>
</protein>
<dbReference type="Proteomes" id="UP001596461">
    <property type="component" value="Unassembled WGS sequence"/>
</dbReference>
<proteinExistence type="predicted"/>
<organism evidence="2 3">
    <name type="scientific">Halobaculum lipolyticum</name>
    <dbReference type="NCBI Taxonomy" id="3032001"/>
    <lineage>
        <taxon>Archaea</taxon>
        <taxon>Methanobacteriati</taxon>
        <taxon>Methanobacteriota</taxon>
        <taxon>Stenosarchaea group</taxon>
        <taxon>Halobacteria</taxon>
        <taxon>Halobacteriales</taxon>
        <taxon>Haloferacaceae</taxon>
        <taxon>Halobaculum</taxon>
    </lineage>
</organism>
<dbReference type="InterPro" id="IPR021414">
    <property type="entry name" value="DUF3054"/>
</dbReference>
<keyword evidence="1" id="KW-0812">Transmembrane</keyword>
<evidence type="ECO:0000313" key="3">
    <source>
        <dbReference type="Proteomes" id="UP001596461"/>
    </source>
</evidence>
<evidence type="ECO:0000313" key="2">
    <source>
        <dbReference type="EMBL" id="MFC7070703.1"/>
    </source>
</evidence>
<accession>A0ABD5WJL5</accession>
<sequence length="144" mass="14434">MATDSGTDSFLANRVDTAALPLAVGDLLVIVAFIYAGTLQHGTVPFPPAGVGDVVALLGVAAPFLLGWVVVAPLVGAYSAGAAESAKASVPLAVRSWIPAAVIGLAIRATPFVDGGVAVAFVVVMLVVGSVSLAAWRYVAGQFM</sequence>
<feature type="transmembrane region" description="Helical" evidence="1">
    <location>
        <begin position="92"/>
        <end position="111"/>
    </location>
</feature>
<dbReference type="Pfam" id="PF11255">
    <property type="entry name" value="DUF3054"/>
    <property type="match status" value="1"/>
</dbReference>
<keyword evidence="1" id="KW-1133">Transmembrane helix</keyword>
<evidence type="ECO:0000256" key="1">
    <source>
        <dbReference type="SAM" id="Phobius"/>
    </source>
</evidence>
<gene>
    <name evidence="2" type="ORF">ACFQL9_13705</name>
</gene>
<feature type="transmembrane region" description="Helical" evidence="1">
    <location>
        <begin position="18"/>
        <end position="36"/>
    </location>
</feature>
<reference evidence="2 3" key="1">
    <citation type="journal article" date="2019" name="Int. J. Syst. Evol. Microbiol.">
        <title>The Global Catalogue of Microorganisms (GCM) 10K type strain sequencing project: providing services to taxonomists for standard genome sequencing and annotation.</title>
        <authorList>
            <consortium name="The Broad Institute Genomics Platform"/>
            <consortium name="The Broad Institute Genome Sequencing Center for Infectious Disease"/>
            <person name="Wu L."/>
            <person name="Ma J."/>
        </authorList>
    </citation>
    <scope>NUCLEOTIDE SEQUENCE [LARGE SCALE GENOMIC DNA]</scope>
    <source>
        <strain evidence="2 3">DT31</strain>
    </source>
</reference>
<name>A0ABD5WJL5_9EURY</name>
<feature type="transmembrane region" description="Helical" evidence="1">
    <location>
        <begin position="117"/>
        <end position="139"/>
    </location>
</feature>